<dbReference type="AlphaFoldDB" id="A0A815HGV7"/>
<accession>A0A815HGV7</accession>
<protein>
    <recommendedName>
        <fullName evidence="2">Shisa N-terminal domain-containing protein</fullName>
    </recommendedName>
</protein>
<keyword evidence="1" id="KW-0812">Transmembrane</keyword>
<organism evidence="3 4">
    <name type="scientific">Adineta steineri</name>
    <dbReference type="NCBI Taxonomy" id="433720"/>
    <lineage>
        <taxon>Eukaryota</taxon>
        <taxon>Metazoa</taxon>
        <taxon>Spiralia</taxon>
        <taxon>Gnathifera</taxon>
        <taxon>Rotifera</taxon>
        <taxon>Eurotatoria</taxon>
        <taxon>Bdelloidea</taxon>
        <taxon>Adinetida</taxon>
        <taxon>Adinetidae</taxon>
        <taxon>Adineta</taxon>
    </lineage>
</organism>
<keyword evidence="1" id="KW-1133">Transmembrane helix</keyword>
<evidence type="ECO:0000259" key="2">
    <source>
        <dbReference type="Pfam" id="PF13908"/>
    </source>
</evidence>
<name>A0A815HGV7_9BILA</name>
<feature type="domain" description="Shisa N-terminal" evidence="2">
    <location>
        <begin position="22"/>
        <end position="66"/>
    </location>
</feature>
<proteinExistence type="predicted"/>
<dbReference type="Proteomes" id="UP000663845">
    <property type="component" value="Unassembled WGS sequence"/>
</dbReference>
<comment type="caution">
    <text evidence="3">The sequence shown here is derived from an EMBL/GenBank/DDBJ whole genome shotgun (WGS) entry which is preliminary data.</text>
</comment>
<evidence type="ECO:0000256" key="1">
    <source>
        <dbReference type="SAM" id="Phobius"/>
    </source>
</evidence>
<evidence type="ECO:0000313" key="4">
    <source>
        <dbReference type="Proteomes" id="UP000663845"/>
    </source>
</evidence>
<dbReference type="InterPro" id="IPR053891">
    <property type="entry name" value="Shisa_N"/>
</dbReference>
<reference evidence="3" key="1">
    <citation type="submission" date="2021-02" db="EMBL/GenBank/DDBJ databases">
        <authorList>
            <person name="Nowell W R."/>
        </authorList>
    </citation>
    <scope>NUCLEOTIDE SEQUENCE</scope>
</reference>
<evidence type="ECO:0000313" key="3">
    <source>
        <dbReference type="EMBL" id="CAF1353814.1"/>
    </source>
</evidence>
<dbReference type="Pfam" id="PF13908">
    <property type="entry name" value="Shisa_N"/>
    <property type="match status" value="1"/>
</dbReference>
<dbReference type="EMBL" id="CAJNOG010000766">
    <property type="protein sequence ID" value="CAF1353814.1"/>
    <property type="molecule type" value="Genomic_DNA"/>
</dbReference>
<gene>
    <name evidence="3" type="ORF">JYZ213_LOCUS35191</name>
</gene>
<feature type="transmembrane region" description="Helical" evidence="1">
    <location>
        <begin position="109"/>
        <end position="132"/>
    </location>
</feature>
<keyword evidence="1" id="KW-0472">Membrane</keyword>
<sequence length="185" mass="21857">MMTTRIIESTIATVFNQTSNTVCSGWFDIDGTWNNGFPCRIENFIQYFCCGTDTYRYCCSPDHYLFETKFDTDVKYSPIYHNILTSEISLALLNNRKLINKQFEQFQRYFFPVFLLSSTVLFLIGIALWFWLYKHKAFYSLDQDDLIELRTIQQNSRHSISTIKDIDNHTIQQNSQSLLYPITEV</sequence>